<protein>
    <submittedName>
        <fullName evidence="4">Uncharacterized protein</fullName>
    </submittedName>
</protein>
<sequence length="114" mass="12571">MACRRSLILTWLPSAFLLFSLGNVRVAFSDTTTSAEDKKEPNATKHPVNLAGWASGWGDMDPQVKKEVDRLVQLAQERAALAHKELLEAQAEERKAVARADAAEQKNCPKAVEQ</sequence>
<accession>A0A813GG55</accession>
<keyword evidence="1" id="KW-0175">Coiled coil</keyword>
<comment type="caution">
    <text evidence="4">The sequence shown here is derived from an EMBL/GenBank/DDBJ whole genome shotgun (WGS) entry which is preliminary data.</text>
</comment>
<keyword evidence="3" id="KW-0732">Signal</keyword>
<evidence type="ECO:0000256" key="3">
    <source>
        <dbReference type="SAM" id="SignalP"/>
    </source>
</evidence>
<keyword evidence="5" id="KW-1185">Reference proteome</keyword>
<dbReference type="Proteomes" id="UP000654075">
    <property type="component" value="Unassembled WGS sequence"/>
</dbReference>
<feature type="chain" id="PRO_5032539742" evidence="3">
    <location>
        <begin position="30"/>
        <end position="114"/>
    </location>
</feature>
<feature type="region of interest" description="Disordered" evidence="2">
    <location>
        <begin position="32"/>
        <end position="56"/>
    </location>
</feature>
<evidence type="ECO:0000256" key="2">
    <source>
        <dbReference type="SAM" id="MobiDB-lite"/>
    </source>
</evidence>
<evidence type="ECO:0000313" key="4">
    <source>
        <dbReference type="EMBL" id="CAE8621860.1"/>
    </source>
</evidence>
<feature type="signal peptide" evidence="3">
    <location>
        <begin position="1"/>
        <end position="29"/>
    </location>
</feature>
<name>A0A813GG55_POLGL</name>
<feature type="non-terminal residue" evidence="4">
    <location>
        <position position="1"/>
    </location>
</feature>
<feature type="coiled-coil region" evidence="1">
    <location>
        <begin position="72"/>
        <end position="106"/>
    </location>
</feature>
<evidence type="ECO:0000256" key="1">
    <source>
        <dbReference type="SAM" id="Coils"/>
    </source>
</evidence>
<dbReference type="EMBL" id="CAJNNV010027836">
    <property type="protein sequence ID" value="CAE8621860.1"/>
    <property type="molecule type" value="Genomic_DNA"/>
</dbReference>
<proteinExistence type="predicted"/>
<gene>
    <name evidence="4" type="ORF">PGLA1383_LOCUS39378</name>
</gene>
<dbReference type="AlphaFoldDB" id="A0A813GG55"/>
<organism evidence="4 5">
    <name type="scientific">Polarella glacialis</name>
    <name type="common">Dinoflagellate</name>
    <dbReference type="NCBI Taxonomy" id="89957"/>
    <lineage>
        <taxon>Eukaryota</taxon>
        <taxon>Sar</taxon>
        <taxon>Alveolata</taxon>
        <taxon>Dinophyceae</taxon>
        <taxon>Suessiales</taxon>
        <taxon>Suessiaceae</taxon>
        <taxon>Polarella</taxon>
    </lineage>
</organism>
<evidence type="ECO:0000313" key="5">
    <source>
        <dbReference type="Proteomes" id="UP000654075"/>
    </source>
</evidence>
<reference evidence="4" key="1">
    <citation type="submission" date="2021-02" db="EMBL/GenBank/DDBJ databases">
        <authorList>
            <person name="Dougan E. K."/>
            <person name="Rhodes N."/>
            <person name="Thang M."/>
            <person name="Chan C."/>
        </authorList>
    </citation>
    <scope>NUCLEOTIDE SEQUENCE</scope>
</reference>